<proteinExistence type="predicted"/>
<reference evidence="1" key="1">
    <citation type="submission" date="2018-02" db="EMBL/GenBank/DDBJ databases">
        <title>Rhizophora mucronata_Transcriptome.</title>
        <authorList>
            <person name="Meera S.P."/>
            <person name="Sreeshan A."/>
            <person name="Augustine A."/>
        </authorList>
    </citation>
    <scope>NUCLEOTIDE SEQUENCE</scope>
    <source>
        <tissue evidence="1">Leaf</tissue>
    </source>
</reference>
<sequence length="47" mass="5677">MSNYSLKTFSLNHNWNSAFSDLCQLLMDFLKSWYLNFVPKKKHFLFA</sequence>
<name>A0A2P2Q405_RHIMU</name>
<accession>A0A2P2Q405</accession>
<evidence type="ECO:0000313" key="1">
    <source>
        <dbReference type="EMBL" id="MBX61701.1"/>
    </source>
</evidence>
<organism evidence="1">
    <name type="scientific">Rhizophora mucronata</name>
    <name type="common">Asiatic mangrove</name>
    <dbReference type="NCBI Taxonomy" id="61149"/>
    <lineage>
        <taxon>Eukaryota</taxon>
        <taxon>Viridiplantae</taxon>
        <taxon>Streptophyta</taxon>
        <taxon>Embryophyta</taxon>
        <taxon>Tracheophyta</taxon>
        <taxon>Spermatophyta</taxon>
        <taxon>Magnoliopsida</taxon>
        <taxon>eudicotyledons</taxon>
        <taxon>Gunneridae</taxon>
        <taxon>Pentapetalae</taxon>
        <taxon>rosids</taxon>
        <taxon>fabids</taxon>
        <taxon>Malpighiales</taxon>
        <taxon>Rhizophoraceae</taxon>
        <taxon>Rhizophora</taxon>
    </lineage>
</organism>
<dbReference type="EMBL" id="GGEC01081217">
    <property type="protein sequence ID" value="MBX61701.1"/>
    <property type="molecule type" value="Transcribed_RNA"/>
</dbReference>
<protein>
    <submittedName>
        <fullName evidence="1">Uncharacterized protein</fullName>
    </submittedName>
</protein>
<dbReference type="AlphaFoldDB" id="A0A2P2Q405"/>